<sequence length="49" mass="5467">MDKITLQHIKDAQIRYIEHLTSFIPETVHSILDVGCGIGGNAEYLLKKG</sequence>
<evidence type="ECO:0000313" key="1">
    <source>
        <dbReference type="EMBL" id="SVD04659.1"/>
    </source>
</evidence>
<organism evidence="1">
    <name type="scientific">marine metagenome</name>
    <dbReference type="NCBI Taxonomy" id="408172"/>
    <lineage>
        <taxon>unclassified sequences</taxon>
        <taxon>metagenomes</taxon>
        <taxon>ecological metagenomes</taxon>
    </lineage>
</organism>
<dbReference type="SUPFAM" id="SSF53335">
    <property type="entry name" value="S-adenosyl-L-methionine-dependent methyltransferases"/>
    <property type="match status" value="1"/>
</dbReference>
<evidence type="ECO:0008006" key="2">
    <source>
        <dbReference type="Google" id="ProtNLM"/>
    </source>
</evidence>
<dbReference type="EMBL" id="UINC01126282">
    <property type="protein sequence ID" value="SVD04659.1"/>
    <property type="molecule type" value="Genomic_DNA"/>
</dbReference>
<dbReference type="Gene3D" id="3.40.50.150">
    <property type="entry name" value="Vaccinia Virus protein VP39"/>
    <property type="match status" value="1"/>
</dbReference>
<gene>
    <name evidence="1" type="ORF">METZ01_LOCUS357513</name>
</gene>
<accession>A0A382S413</accession>
<proteinExistence type="predicted"/>
<dbReference type="AlphaFoldDB" id="A0A382S413"/>
<feature type="non-terminal residue" evidence="1">
    <location>
        <position position="49"/>
    </location>
</feature>
<name>A0A382S413_9ZZZZ</name>
<protein>
    <recommendedName>
        <fullName evidence="2">Methyltransferase type 11 domain-containing protein</fullName>
    </recommendedName>
</protein>
<reference evidence="1" key="1">
    <citation type="submission" date="2018-05" db="EMBL/GenBank/DDBJ databases">
        <authorList>
            <person name="Lanie J.A."/>
            <person name="Ng W.-L."/>
            <person name="Kazmierczak K.M."/>
            <person name="Andrzejewski T.M."/>
            <person name="Davidsen T.M."/>
            <person name="Wayne K.J."/>
            <person name="Tettelin H."/>
            <person name="Glass J.I."/>
            <person name="Rusch D."/>
            <person name="Podicherti R."/>
            <person name="Tsui H.-C.T."/>
            <person name="Winkler M.E."/>
        </authorList>
    </citation>
    <scope>NUCLEOTIDE SEQUENCE</scope>
</reference>
<dbReference type="InterPro" id="IPR029063">
    <property type="entry name" value="SAM-dependent_MTases_sf"/>
</dbReference>